<sequence>MLRPQFSLHASTAGHEPRAATSKAPGPLGQLQLHARPRLATAVPTAGACGPREVRACSSGRKSAGAPPPPAWSVARYPADHEASPFAQLELQELWEGVGKTRVRQHVNPFRIEYQQAPPAPDWSTVFEDTSLPLAVDVGSGYGRFLLLLQRNNPERRSNYLGIEIRRALVDRSNAWSSRLGVGGTVRYEFGNATVGLRALLEAYPGPVTDVFIQFPDPHFKRRHHKRRVVQPQLVAAVRDVLQPGGRVLLQSDVEEVAVHMRNMFEKHAFDAFELAPQHDPSTPGAVFFSTPPAASSPSAAAEAQHAPSGAEAAEGLRDSHAGSGSGPAAAGHGGGAIDYKAAAAGAARHAVAAAAAAQAAVRQAEAEASVSASGTDSEQDVQSTREEDEEEMGAGGGMSDEEGGSASGRDEDDDIATMDSVWARSGWLVTNPVGTPTEREHYVQQQGLPVYRVMLVRKA</sequence>
<feature type="region of interest" description="Disordered" evidence="7">
    <location>
        <begin position="368"/>
        <end position="417"/>
    </location>
</feature>
<dbReference type="GO" id="GO:0043527">
    <property type="term" value="C:tRNA methyltransferase complex"/>
    <property type="evidence" value="ECO:0007669"/>
    <property type="project" value="TreeGrafter"/>
</dbReference>
<evidence type="ECO:0000256" key="3">
    <source>
        <dbReference type="ARBA" id="ARBA00022603"/>
    </source>
</evidence>
<evidence type="ECO:0000256" key="7">
    <source>
        <dbReference type="SAM" id="MobiDB-lite"/>
    </source>
</evidence>
<accession>A0A835YD39</accession>
<keyword evidence="6" id="KW-0819">tRNA processing</keyword>
<feature type="region of interest" description="Disordered" evidence="7">
    <location>
        <begin position="1"/>
        <end position="29"/>
    </location>
</feature>
<dbReference type="Pfam" id="PF02390">
    <property type="entry name" value="Methyltransf_4"/>
    <property type="match status" value="1"/>
</dbReference>
<keyword evidence="3" id="KW-0489">Methyltransferase</keyword>
<name>A0A835YD39_9CHLO</name>
<keyword evidence="5" id="KW-0949">S-adenosyl-L-methionine</keyword>
<evidence type="ECO:0000313" key="8">
    <source>
        <dbReference type="EMBL" id="KAG2500401.1"/>
    </source>
</evidence>
<evidence type="ECO:0000313" key="9">
    <source>
        <dbReference type="Proteomes" id="UP000612055"/>
    </source>
</evidence>
<dbReference type="InterPro" id="IPR029063">
    <property type="entry name" value="SAM-dependent_MTases_sf"/>
</dbReference>
<evidence type="ECO:0000256" key="1">
    <source>
        <dbReference type="ARBA" id="ARBA00000142"/>
    </source>
</evidence>
<dbReference type="Gene3D" id="3.40.50.150">
    <property type="entry name" value="Vaccinia Virus protein VP39"/>
    <property type="match status" value="1"/>
</dbReference>
<proteinExistence type="predicted"/>
<dbReference type="PROSITE" id="PS51625">
    <property type="entry name" value="SAM_MT_TRMB"/>
    <property type="match status" value="1"/>
</dbReference>
<dbReference type="OrthoDB" id="47276at2759"/>
<feature type="region of interest" description="Disordered" evidence="7">
    <location>
        <begin position="44"/>
        <end position="72"/>
    </location>
</feature>
<dbReference type="InterPro" id="IPR003358">
    <property type="entry name" value="tRNA_(Gua-N-7)_MeTrfase_Trmb"/>
</dbReference>
<feature type="region of interest" description="Disordered" evidence="7">
    <location>
        <begin position="281"/>
        <end position="333"/>
    </location>
</feature>
<keyword evidence="9" id="KW-1185">Reference proteome</keyword>
<dbReference type="AlphaFoldDB" id="A0A835YD39"/>
<dbReference type="SUPFAM" id="SSF53335">
    <property type="entry name" value="S-adenosyl-L-methionine-dependent methyltransferases"/>
    <property type="match status" value="1"/>
</dbReference>
<dbReference type="PANTHER" id="PTHR23417:SF21">
    <property type="entry name" value="TRNA (GUANINE-N(7)-)-METHYLTRANSFERASE"/>
    <property type="match status" value="1"/>
</dbReference>
<dbReference type="GO" id="GO:0008176">
    <property type="term" value="F:tRNA (guanine(46)-N7)-methyltransferase activity"/>
    <property type="evidence" value="ECO:0007669"/>
    <property type="project" value="UniProtKB-EC"/>
</dbReference>
<organism evidence="8 9">
    <name type="scientific">Edaphochlamys debaryana</name>
    <dbReference type="NCBI Taxonomy" id="47281"/>
    <lineage>
        <taxon>Eukaryota</taxon>
        <taxon>Viridiplantae</taxon>
        <taxon>Chlorophyta</taxon>
        <taxon>core chlorophytes</taxon>
        <taxon>Chlorophyceae</taxon>
        <taxon>CS clade</taxon>
        <taxon>Chlamydomonadales</taxon>
        <taxon>Chlamydomonadales incertae sedis</taxon>
        <taxon>Edaphochlamys</taxon>
    </lineage>
</organism>
<gene>
    <name evidence="8" type="ORF">HYH03_001972</name>
</gene>
<evidence type="ECO:0000256" key="5">
    <source>
        <dbReference type="ARBA" id="ARBA00022691"/>
    </source>
</evidence>
<evidence type="ECO:0000256" key="6">
    <source>
        <dbReference type="ARBA" id="ARBA00022694"/>
    </source>
</evidence>
<dbReference type="EMBL" id="JAEHOE010000004">
    <property type="protein sequence ID" value="KAG2500401.1"/>
    <property type="molecule type" value="Genomic_DNA"/>
</dbReference>
<dbReference type="NCBIfam" id="TIGR00091">
    <property type="entry name" value="tRNA (guanosine(46)-N7)-methyltransferase TrmB"/>
    <property type="match status" value="1"/>
</dbReference>
<protein>
    <recommendedName>
        <fullName evidence="2">tRNA (guanine(46)-N(7))-methyltransferase</fullName>
        <ecNumber evidence="2">2.1.1.33</ecNumber>
    </recommendedName>
</protein>
<dbReference type="Proteomes" id="UP000612055">
    <property type="component" value="Unassembled WGS sequence"/>
</dbReference>
<dbReference type="PANTHER" id="PTHR23417">
    <property type="entry name" value="3-DEOXY-D-MANNO-OCTULOSONIC-ACID TRANSFERASE/TRNA GUANINE-N 7 - -METHYLTRANSFERASE"/>
    <property type="match status" value="1"/>
</dbReference>
<keyword evidence="4" id="KW-0808">Transferase</keyword>
<dbReference type="EC" id="2.1.1.33" evidence="2"/>
<evidence type="ECO:0000256" key="2">
    <source>
        <dbReference type="ARBA" id="ARBA00011977"/>
    </source>
</evidence>
<reference evidence="8" key="1">
    <citation type="journal article" date="2020" name="bioRxiv">
        <title>Comparative genomics of Chlamydomonas.</title>
        <authorList>
            <person name="Craig R.J."/>
            <person name="Hasan A.R."/>
            <person name="Ness R.W."/>
            <person name="Keightley P.D."/>
        </authorList>
    </citation>
    <scope>NUCLEOTIDE SEQUENCE</scope>
    <source>
        <strain evidence="8">CCAP 11/70</strain>
    </source>
</reference>
<comment type="catalytic activity">
    <reaction evidence="1">
        <text>guanosine(46) in tRNA + S-adenosyl-L-methionine = N(7)-methylguanosine(46) in tRNA + S-adenosyl-L-homocysteine</text>
        <dbReference type="Rhea" id="RHEA:42708"/>
        <dbReference type="Rhea" id="RHEA-COMP:10188"/>
        <dbReference type="Rhea" id="RHEA-COMP:10189"/>
        <dbReference type="ChEBI" id="CHEBI:57856"/>
        <dbReference type="ChEBI" id="CHEBI:59789"/>
        <dbReference type="ChEBI" id="CHEBI:74269"/>
        <dbReference type="ChEBI" id="CHEBI:74480"/>
        <dbReference type="EC" id="2.1.1.33"/>
    </reaction>
</comment>
<comment type="caution">
    <text evidence="8">The sequence shown here is derived from an EMBL/GenBank/DDBJ whole genome shotgun (WGS) entry which is preliminary data.</text>
</comment>
<dbReference type="CDD" id="cd02440">
    <property type="entry name" value="AdoMet_MTases"/>
    <property type="match status" value="1"/>
</dbReference>
<feature type="compositionally biased region" description="Low complexity" evidence="7">
    <location>
        <begin position="292"/>
        <end position="314"/>
    </location>
</feature>
<evidence type="ECO:0000256" key="4">
    <source>
        <dbReference type="ARBA" id="ARBA00022679"/>
    </source>
</evidence>